<name>A0ABP8TH51_9ACTN</name>
<evidence type="ECO:0000313" key="3">
    <source>
        <dbReference type="Proteomes" id="UP001500212"/>
    </source>
</evidence>
<evidence type="ECO:0000313" key="2">
    <source>
        <dbReference type="EMBL" id="GAA4608151.1"/>
    </source>
</evidence>
<sequence length="275" mass="29367">MILVTGATGNVGRQVVGQLLEEGAEVRAMTRRPDRADLPDGVEVVRGDLAEPETLPEALRGVERAFLFPVPDRTAGFLAAARETGLRNVVLLSASAVRYERPNPIGRLHAGIEQAVTDSGLSWTILRPGAFMANDLQWWAPQIRATGVVRGLGDGVAGTPIDECDIAAVAVRALLDDGHAGRTYLLTGPEALTDPQRVAILGDVLGRELRFEGLSAEEYRAAMSARVPAPVVDALIAMRAESKEMAEVSPAPADLIGRAPHTYAEWAARHADGFR</sequence>
<reference evidence="3" key="1">
    <citation type="journal article" date="2019" name="Int. J. Syst. Evol. Microbiol.">
        <title>The Global Catalogue of Microorganisms (GCM) 10K type strain sequencing project: providing services to taxonomists for standard genome sequencing and annotation.</title>
        <authorList>
            <consortium name="The Broad Institute Genomics Platform"/>
            <consortium name="The Broad Institute Genome Sequencing Center for Infectious Disease"/>
            <person name="Wu L."/>
            <person name="Ma J."/>
        </authorList>
    </citation>
    <scope>NUCLEOTIDE SEQUENCE [LARGE SCALE GENOMIC DNA]</scope>
    <source>
        <strain evidence="3">JCM 17938</strain>
    </source>
</reference>
<dbReference type="PANTHER" id="PTHR43162">
    <property type="match status" value="1"/>
</dbReference>
<dbReference type="Gene3D" id="3.90.25.10">
    <property type="entry name" value="UDP-galactose 4-epimerase, domain 1"/>
    <property type="match status" value="1"/>
</dbReference>
<dbReference type="Gene3D" id="3.40.50.720">
    <property type="entry name" value="NAD(P)-binding Rossmann-like Domain"/>
    <property type="match status" value="1"/>
</dbReference>
<gene>
    <name evidence="2" type="ORF">GCM10023195_31680</name>
</gene>
<accession>A0ABP8TH51</accession>
<feature type="domain" description="NAD(P)-binding" evidence="1">
    <location>
        <begin position="6"/>
        <end position="176"/>
    </location>
</feature>
<dbReference type="SUPFAM" id="SSF51735">
    <property type="entry name" value="NAD(P)-binding Rossmann-fold domains"/>
    <property type="match status" value="1"/>
</dbReference>
<dbReference type="Pfam" id="PF13460">
    <property type="entry name" value="NAD_binding_10"/>
    <property type="match status" value="1"/>
</dbReference>
<organism evidence="2 3">
    <name type="scientific">Actinoallomurus liliacearum</name>
    <dbReference type="NCBI Taxonomy" id="1080073"/>
    <lineage>
        <taxon>Bacteria</taxon>
        <taxon>Bacillati</taxon>
        <taxon>Actinomycetota</taxon>
        <taxon>Actinomycetes</taxon>
        <taxon>Streptosporangiales</taxon>
        <taxon>Thermomonosporaceae</taxon>
        <taxon>Actinoallomurus</taxon>
    </lineage>
</organism>
<comment type="caution">
    <text evidence="2">The sequence shown here is derived from an EMBL/GenBank/DDBJ whole genome shotgun (WGS) entry which is preliminary data.</text>
</comment>
<keyword evidence="3" id="KW-1185">Reference proteome</keyword>
<dbReference type="PANTHER" id="PTHR43162:SF1">
    <property type="entry name" value="PRESTALK A DIFFERENTIATION PROTEIN A"/>
    <property type="match status" value="1"/>
</dbReference>
<proteinExistence type="predicted"/>
<evidence type="ECO:0000259" key="1">
    <source>
        <dbReference type="Pfam" id="PF13460"/>
    </source>
</evidence>
<dbReference type="RefSeq" id="WP_345354123.1">
    <property type="nucleotide sequence ID" value="NZ_BAABHJ010000008.1"/>
</dbReference>
<dbReference type="InterPro" id="IPR016040">
    <property type="entry name" value="NAD(P)-bd_dom"/>
</dbReference>
<dbReference type="InterPro" id="IPR051604">
    <property type="entry name" value="Ergot_Alk_Oxidoreductase"/>
</dbReference>
<dbReference type="Proteomes" id="UP001500212">
    <property type="component" value="Unassembled WGS sequence"/>
</dbReference>
<dbReference type="EMBL" id="BAABHJ010000008">
    <property type="protein sequence ID" value="GAA4608151.1"/>
    <property type="molecule type" value="Genomic_DNA"/>
</dbReference>
<protein>
    <submittedName>
        <fullName evidence="2">NAD(P)H-binding protein</fullName>
    </submittedName>
</protein>
<dbReference type="InterPro" id="IPR036291">
    <property type="entry name" value="NAD(P)-bd_dom_sf"/>
</dbReference>